<feature type="coiled-coil region" evidence="1">
    <location>
        <begin position="9"/>
        <end position="36"/>
    </location>
</feature>
<evidence type="ECO:0000256" key="1">
    <source>
        <dbReference type="SAM" id="Coils"/>
    </source>
</evidence>
<keyword evidence="1" id="KW-0175">Coiled coil</keyword>
<evidence type="ECO:0000313" key="2">
    <source>
        <dbReference type="EMBL" id="RDI43304.1"/>
    </source>
</evidence>
<dbReference type="InterPro" id="IPR010296">
    <property type="entry name" value="DUF899_thioredox"/>
</dbReference>
<dbReference type="Pfam" id="PF05988">
    <property type="entry name" value="DUF899"/>
    <property type="match status" value="1"/>
</dbReference>
<accession>A0A370GLN7</accession>
<keyword evidence="3" id="KW-1185">Reference proteome</keyword>
<dbReference type="AlphaFoldDB" id="A0A370GLN7"/>
<dbReference type="OrthoDB" id="4721017at2"/>
<organism evidence="2 3">
    <name type="scientific">Nocardia mexicana</name>
    <dbReference type="NCBI Taxonomy" id="279262"/>
    <lineage>
        <taxon>Bacteria</taxon>
        <taxon>Bacillati</taxon>
        <taxon>Actinomycetota</taxon>
        <taxon>Actinomycetes</taxon>
        <taxon>Mycobacteriales</taxon>
        <taxon>Nocardiaceae</taxon>
        <taxon>Nocardia</taxon>
    </lineage>
</organism>
<reference evidence="2 3" key="1">
    <citation type="submission" date="2018-07" db="EMBL/GenBank/DDBJ databases">
        <title>Genomic Encyclopedia of Type Strains, Phase IV (KMG-IV): sequencing the most valuable type-strain genomes for metagenomic binning, comparative biology and taxonomic classification.</title>
        <authorList>
            <person name="Goeker M."/>
        </authorList>
    </citation>
    <scope>NUCLEOTIDE SEQUENCE [LARGE SCALE GENOMIC DNA]</scope>
    <source>
        <strain evidence="2 3">DSM 44952</strain>
    </source>
</reference>
<dbReference type="InterPro" id="IPR036249">
    <property type="entry name" value="Thioredoxin-like_sf"/>
</dbReference>
<dbReference type="Proteomes" id="UP000255355">
    <property type="component" value="Unassembled WGS sequence"/>
</dbReference>
<sequence length="225" mass="25980">MPMHAVGTREQWRSAYEKLRAEEKDLTRRTDEIARERQAMPWVPITKKYRFQTNAGEKTLAELFDGRSQLIIRHFMHGPKTPEGCPGCTFETDNLVGAVPHLAHRDVTFILASRSPLNVLNDYKKRFGWDIEWVSMGDNGFNEDFYEYMHIPTPRRDQPGGGSMLDVMELMALSSFALQGGVVYHTYSTYDRGTDALNATWQLLDRAPRGRGTEFDGWPRKRDEY</sequence>
<dbReference type="STRING" id="1210089.GCA_001613165_06170"/>
<comment type="caution">
    <text evidence="2">The sequence shown here is derived from an EMBL/GenBank/DDBJ whole genome shotgun (WGS) entry which is preliminary data.</text>
</comment>
<dbReference type="EMBL" id="QQAZ01000022">
    <property type="protein sequence ID" value="RDI43304.1"/>
    <property type="molecule type" value="Genomic_DNA"/>
</dbReference>
<proteinExistence type="predicted"/>
<dbReference type="SUPFAM" id="SSF52833">
    <property type="entry name" value="Thioredoxin-like"/>
    <property type="match status" value="1"/>
</dbReference>
<protein>
    <submittedName>
        <fullName evidence="2">Putative dithiol-disulfide oxidoreductase (DUF899 family)</fullName>
    </submittedName>
</protein>
<evidence type="ECO:0000313" key="3">
    <source>
        <dbReference type="Proteomes" id="UP000255355"/>
    </source>
</evidence>
<dbReference type="RefSeq" id="WP_068027635.1">
    <property type="nucleotide sequence ID" value="NZ_QQAZ01000022.1"/>
</dbReference>
<name>A0A370GLN7_9NOCA</name>
<gene>
    <name evidence="2" type="ORF">DFR68_12266</name>
</gene>